<evidence type="ECO:0000256" key="1">
    <source>
        <dbReference type="ARBA" id="ARBA00004651"/>
    </source>
</evidence>
<evidence type="ECO:0000256" key="5">
    <source>
        <dbReference type="ARBA" id="ARBA00023136"/>
    </source>
</evidence>
<evidence type="ECO:0000256" key="4">
    <source>
        <dbReference type="ARBA" id="ARBA00022989"/>
    </source>
</evidence>
<evidence type="ECO:0000256" key="3">
    <source>
        <dbReference type="ARBA" id="ARBA00022692"/>
    </source>
</evidence>
<gene>
    <name evidence="7" type="ORF">OQ497_09840</name>
</gene>
<keyword evidence="8" id="KW-1185">Reference proteome</keyword>
<evidence type="ECO:0000313" key="8">
    <source>
        <dbReference type="Proteomes" id="UP001301152"/>
    </source>
</evidence>
<reference evidence="7 8" key="1">
    <citation type="submission" date="2022-11" db="EMBL/GenBank/DDBJ databases">
        <title>Genome sequencing of Acetobacter type strain.</title>
        <authorList>
            <person name="Heo J."/>
            <person name="Lee D."/>
            <person name="Han B.-H."/>
            <person name="Hong S.-B."/>
            <person name="Kwon S.-W."/>
        </authorList>
    </citation>
    <scope>NUCLEOTIDE SEQUENCE [LARGE SCALE GENOMIC DNA]</scope>
    <source>
        <strain evidence="7 8">KACC 21253</strain>
    </source>
</reference>
<dbReference type="Proteomes" id="UP001301152">
    <property type="component" value="Unassembled WGS sequence"/>
</dbReference>
<feature type="transmembrane region" description="Helical" evidence="6">
    <location>
        <begin position="155"/>
        <end position="179"/>
    </location>
</feature>
<feature type="transmembrane region" description="Helical" evidence="6">
    <location>
        <begin position="73"/>
        <end position="94"/>
    </location>
</feature>
<dbReference type="PANTHER" id="PTHR30086">
    <property type="entry name" value="ARGININE EXPORTER PROTEIN ARGO"/>
    <property type="match status" value="1"/>
</dbReference>
<accession>A0ABT3QG81</accession>
<feature type="transmembrane region" description="Helical" evidence="6">
    <location>
        <begin position="43"/>
        <end position="66"/>
    </location>
</feature>
<keyword evidence="4 6" id="KW-1133">Transmembrane helix</keyword>
<evidence type="ECO:0000313" key="7">
    <source>
        <dbReference type="EMBL" id="MCX2564260.1"/>
    </source>
</evidence>
<evidence type="ECO:0000256" key="6">
    <source>
        <dbReference type="SAM" id="Phobius"/>
    </source>
</evidence>
<organism evidence="7 8">
    <name type="scientific">Acetobacter thailandicus</name>
    <dbReference type="NCBI Taxonomy" id="1502842"/>
    <lineage>
        <taxon>Bacteria</taxon>
        <taxon>Pseudomonadati</taxon>
        <taxon>Pseudomonadota</taxon>
        <taxon>Alphaproteobacteria</taxon>
        <taxon>Acetobacterales</taxon>
        <taxon>Acetobacteraceae</taxon>
        <taxon>Acetobacter</taxon>
    </lineage>
</organism>
<comment type="caution">
    <text evidence="7">The sequence shown here is derived from an EMBL/GenBank/DDBJ whole genome shotgun (WGS) entry which is preliminary data.</text>
</comment>
<feature type="transmembrane region" description="Helical" evidence="6">
    <location>
        <begin position="191"/>
        <end position="209"/>
    </location>
</feature>
<protein>
    <submittedName>
        <fullName evidence="7">LysE family translocator</fullName>
    </submittedName>
</protein>
<dbReference type="InterPro" id="IPR001123">
    <property type="entry name" value="LeuE-type"/>
</dbReference>
<keyword evidence="5 6" id="KW-0472">Membrane</keyword>
<dbReference type="EMBL" id="JAPIUZ010000004">
    <property type="protein sequence ID" value="MCX2564260.1"/>
    <property type="molecule type" value="Genomic_DNA"/>
</dbReference>
<evidence type="ECO:0000256" key="2">
    <source>
        <dbReference type="ARBA" id="ARBA00022475"/>
    </source>
</evidence>
<comment type="subcellular location">
    <subcellularLocation>
        <location evidence="1">Cell membrane</location>
        <topology evidence="1">Multi-pass membrane protein</topology>
    </subcellularLocation>
</comment>
<keyword evidence="2" id="KW-1003">Cell membrane</keyword>
<sequence length="211" mass="22785">MPQFLLPVLAFATTWGILVLTPGTETALVIRLGISVGRTTATGAVLGIATGLTLWGFGTAFGLSALISTSRPLFLGLEWACAGYLLYLAVRLFINVLKAHPQQAEAHGGYTPQAFWSGFQRGALTTALNPLVGVFDLTAFPQFIPPGVSVLSYSFLLLIVQVILTLLWYFTLVIMAVSLSRFLARPAIIRILDTLTGLVFVFFAVRLLLNP</sequence>
<dbReference type="Pfam" id="PF01810">
    <property type="entry name" value="LysE"/>
    <property type="match status" value="1"/>
</dbReference>
<keyword evidence="3 6" id="KW-0812">Transmembrane</keyword>
<dbReference type="PANTHER" id="PTHR30086:SF20">
    <property type="entry name" value="ARGININE EXPORTER PROTEIN ARGO-RELATED"/>
    <property type="match status" value="1"/>
</dbReference>
<proteinExistence type="predicted"/>
<name>A0ABT3QG81_9PROT</name>
<dbReference type="RefSeq" id="WP_173559932.1">
    <property type="nucleotide sequence ID" value="NZ_JAPIUZ010000004.1"/>
</dbReference>